<name>M7MWD4_9BACT</name>
<keyword evidence="3" id="KW-1185">Reference proteome</keyword>
<dbReference type="AlphaFoldDB" id="M7MWD4"/>
<evidence type="ECO:0000313" key="3">
    <source>
        <dbReference type="Proteomes" id="UP000011910"/>
    </source>
</evidence>
<dbReference type="EC" id="1.1.1.163" evidence="2"/>
<dbReference type="Proteomes" id="UP000011910">
    <property type="component" value="Unassembled WGS sequence"/>
</dbReference>
<dbReference type="InterPro" id="IPR036291">
    <property type="entry name" value="NAD(P)-bd_dom_sf"/>
</dbReference>
<comment type="similarity">
    <text evidence="1">Belongs to the short-chain dehydrogenases/reductases (SDR) family.</text>
</comment>
<dbReference type="PROSITE" id="PS00061">
    <property type="entry name" value="ADH_SHORT"/>
    <property type="match status" value="1"/>
</dbReference>
<dbReference type="STRING" id="1279009.ADICEAN_04136"/>
<reference evidence="2 3" key="1">
    <citation type="journal article" date="2013" name="Genome Announc.">
        <title>Draft Genome Sequence of Cesiribacter andamanensis Strain AMV16T, Isolated from a Soil Sample from a Mud Volcano in the Andaman Islands, India.</title>
        <authorList>
            <person name="Shivaji S."/>
            <person name="Ara S."/>
            <person name="Begum Z."/>
            <person name="Srinivas T.N."/>
            <person name="Singh A."/>
            <person name="Kumar Pinnaka A."/>
        </authorList>
    </citation>
    <scope>NUCLEOTIDE SEQUENCE [LARGE SCALE GENOMIC DNA]</scope>
    <source>
        <strain evidence="2 3">AMV16</strain>
    </source>
</reference>
<dbReference type="InterPro" id="IPR020904">
    <property type="entry name" value="Sc_DH/Rdtase_CS"/>
</dbReference>
<dbReference type="Gene3D" id="3.40.50.720">
    <property type="entry name" value="NAD(P)-binding Rossmann-like Domain"/>
    <property type="match status" value="1"/>
</dbReference>
<dbReference type="PRINTS" id="PR00080">
    <property type="entry name" value="SDRFAMILY"/>
</dbReference>
<dbReference type="PATRIC" id="fig|1279009.4.peg.4166"/>
<dbReference type="CDD" id="cd05233">
    <property type="entry name" value="SDR_c"/>
    <property type="match status" value="1"/>
</dbReference>
<sequence length="219" mass="23241">MDVSEEAARQTCAEIAAEGGSAHFHRCDISRQAEVLAVFAQIGTPQILVNNAGIAHVGNLEATTEEAFDRIYQVNIKGAYNCLLAAVPLMKAAGGGVVLNVASIAALVGLPDRFAYSMSKGAMAAMTLSVAKDYLSSNIRCNSISPARVHTPFVDGFIAKNYPGQEQEMFDKLSKTQPIGRMGRPEEIAALALYLCSDEAGFITGCDYPIDGGFTTLNT</sequence>
<dbReference type="FunFam" id="3.40.50.720:FF:000084">
    <property type="entry name" value="Short-chain dehydrogenase reductase"/>
    <property type="match status" value="1"/>
</dbReference>
<dbReference type="InterPro" id="IPR002347">
    <property type="entry name" value="SDR_fam"/>
</dbReference>
<organism evidence="2 3">
    <name type="scientific">Cesiribacter andamanensis AMV16</name>
    <dbReference type="NCBI Taxonomy" id="1279009"/>
    <lineage>
        <taxon>Bacteria</taxon>
        <taxon>Pseudomonadati</taxon>
        <taxon>Bacteroidota</taxon>
        <taxon>Cytophagia</taxon>
        <taxon>Cytophagales</taxon>
        <taxon>Cesiribacteraceae</taxon>
        <taxon>Cesiribacter</taxon>
    </lineage>
</organism>
<dbReference type="GO" id="GO:0032787">
    <property type="term" value="P:monocarboxylic acid metabolic process"/>
    <property type="evidence" value="ECO:0007669"/>
    <property type="project" value="UniProtKB-ARBA"/>
</dbReference>
<comment type="caution">
    <text evidence="2">The sequence shown here is derived from an EMBL/GenBank/DDBJ whole genome shotgun (WGS) entry which is preliminary data.</text>
</comment>
<dbReference type="InterPro" id="IPR050259">
    <property type="entry name" value="SDR"/>
</dbReference>
<dbReference type="Pfam" id="PF13561">
    <property type="entry name" value="adh_short_C2"/>
    <property type="match status" value="1"/>
</dbReference>
<dbReference type="PANTHER" id="PTHR42879">
    <property type="entry name" value="3-OXOACYL-(ACYL-CARRIER-PROTEIN) REDUCTASE"/>
    <property type="match status" value="1"/>
</dbReference>
<dbReference type="GO" id="GO:0055041">
    <property type="term" value="F:cyclopentanol dehydrogenase activity"/>
    <property type="evidence" value="ECO:0007669"/>
    <property type="project" value="UniProtKB-EC"/>
</dbReference>
<dbReference type="eggNOG" id="COG1028">
    <property type="taxonomic scope" value="Bacteria"/>
</dbReference>
<dbReference type="PRINTS" id="PR00081">
    <property type="entry name" value="GDHRDH"/>
</dbReference>
<proteinExistence type="inferred from homology"/>
<gene>
    <name evidence="2" type="primary">cpnA</name>
    <name evidence="2" type="ORF">ADICEAN_04136</name>
</gene>
<dbReference type="EMBL" id="AODQ01000196">
    <property type="protein sequence ID" value="EMR00738.1"/>
    <property type="molecule type" value="Genomic_DNA"/>
</dbReference>
<dbReference type="PANTHER" id="PTHR42879:SF2">
    <property type="entry name" value="3-OXOACYL-[ACYL-CARRIER-PROTEIN] REDUCTASE FABG"/>
    <property type="match status" value="1"/>
</dbReference>
<evidence type="ECO:0000313" key="2">
    <source>
        <dbReference type="EMBL" id="EMR00738.1"/>
    </source>
</evidence>
<evidence type="ECO:0000256" key="1">
    <source>
        <dbReference type="ARBA" id="ARBA00006484"/>
    </source>
</evidence>
<dbReference type="SUPFAM" id="SSF51735">
    <property type="entry name" value="NAD(P)-binding Rossmann-fold domains"/>
    <property type="match status" value="1"/>
</dbReference>
<accession>M7MWD4</accession>
<keyword evidence="2" id="KW-0560">Oxidoreductase</keyword>
<protein>
    <submittedName>
        <fullName evidence="2">Cyclopentanol dehydrogenase</fullName>
        <ecNumber evidence="2">1.1.1.163</ecNumber>
    </submittedName>
</protein>